<reference evidence="1" key="1">
    <citation type="journal article" date="2019" name="PLoS Negl. Trop. Dis.">
        <title>Revisiting the worldwide diversity of Leptospira species in the environment.</title>
        <authorList>
            <person name="Vincent A.T."/>
            <person name="Schiettekatte O."/>
            <person name="Bourhy P."/>
            <person name="Veyrier F.J."/>
            <person name="Picardeau M."/>
        </authorList>
    </citation>
    <scope>NUCLEOTIDE SEQUENCE [LARGE SCALE GENOMIC DNA]</scope>
    <source>
        <strain evidence="1">201702476</strain>
    </source>
</reference>
<proteinExistence type="predicted"/>
<protein>
    <recommendedName>
        <fullName evidence="3">SCO family protein</fullName>
    </recommendedName>
</protein>
<name>A0A4R9K3U5_9LEPT</name>
<dbReference type="Proteomes" id="UP000297693">
    <property type="component" value="Unassembled WGS sequence"/>
</dbReference>
<gene>
    <name evidence="1" type="ORF">EHQ58_06240</name>
</gene>
<sequence length="179" mass="20461">MKQFLFILILVGIISGLFLGTITQSLFKIRVKLEEPIQLTTVEKEILELGQNSKVDSILFTGYNNCYTVCAKTLPILQKIAKNHSLGNLQVIFIELPNSDGQSAFLTSNQFPNVKWVRLPPEQKSKLLKIIHLESYQKSHHSNLVLLHKSGSEEIEFLENFSETKFEEWNQNTKKSLSL</sequence>
<dbReference type="EMBL" id="RQGD01000022">
    <property type="protein sequence ID" value="TGL60096.1"/>
    <property type="molecule type" value="Genomic_DNA"/>
</dbReference>
<keyword evidence="2" id="KW-1185">Reference proteome</keyword>
<dbReference type="OrthoDB" id="340782at2"/>
<evidence type="ECO:0000313" key="2">
    <source>
        <dbReference type="Proteomes" id="UP000297693"/>
    </source>
</evidence>
<comment type="caution">
    <text evidence="1">The sequence shown here is derived from an EMBL/GenBank/DDBJ whole genome shotgun (WGS) entry which is preliminary data.</text>
</comment>
<organism evidence="1 2">
    <name type="scientific">Leptospira ognonensis</name>
    <dbReference type="NCBI Taxonomy" id="2484945"/>
    <lineage>
        <taxon>Bacteria</taxon>
        <taxon>Pseudomonadati</taxon>
        <taxon>Spirochaetota</taxon>
        <taxon>Spirochaetia</taxon>
        <taxon>Leptospirales</taxon>
        <taxon>Leptospiraceae</taxon>
        <taxon>Leptospira</taxon>
    </lineage>
</organism>
<dbReference type="InterPro" id="IPR036249">
    <property type="entry name" value="Thioredoxin-like_sf"/>
</dbReference>
<accession>A0A4R9K3U5</accession>
<evidence type="ECO:0000313" key="1">
    <source>
        <dbReference type="EMBL" id="TGL60096.1"/>
    </source>
</evidence>
<dbReference type="SUPFAM" id="SSF52833">
    <property type="entry name" value="Thioredoxin-like"/>
    <property type="match status" value="1"/>
</dbReference>
<dbReference type="RefSeq" id="WP_135623023.1">
    <property type="nucleotide sequence ID" value="NZ_RQGD01000022.1"/>
</dbReference>
<evidence type="ECO:0008006" key="3">
    <source>
        <dbReference type="Google" id="ProtNLM"/>
    </source>
</evidence>
<dbReference type="AlphaFoldDB" id="A0A4R9K3U5"/>